<dbReference type="PANTHER" id="PTHR47424:SF3">
    <property type="entry name" value="REGULATORY PROTEIN GAL4"/>
    <property type="match status" value="1"/>
</dbReference>
<evidence type="ECO:0000256" key="3">
    <source>
        <dbReference type="ARBA" id="ARBA00023125"/>
    </source>
</evidence>
<keyword evidence="4" id="KW-0804">Transcription</keyword>
<dbReference type="Gene3D" id="1.20.1050.10">
    <property type="match status" value="1"/>
</dbReference>
<evidence type="ECO:0000256" key="2">
    <source>
        <dbReference type="ARBA" id="ARBA00023015"/>
    </source>
</evidence>
<reference evidence="9 10" key="1">
    <citation type="submission" date="2020-05" db="EMBL/GenBank/DDBJ databases">
        <title>Identification and distribution of gene clusters putatively required for synthesis of sphingolipid metabolism inhibitors in phylogenetically diverse species of the filamentous fungus Fusarium.</title>
        <authorList>
            <person name="Kim H.-S."/>
            <person name="Busman M."/>
            <person name="Brown D.W."/>
            <person name="Divon H."/>
            <person name="Uhlig S."/>
            <person name="Proctor R.H."/>
        </authorList>
    </citation>
    <scope>NUCLEOTIDE SEQUENCE [LARGE SCALE GENOMIC DNA]</scope>
    <source>
        <strain evidence="9 10">NRRL 25211</strain>
    </source>
</reference>
<dbReference type="GO" id="GO:0000981">
    <property type="term" value="F:DNA-binding transcription factor activity, RNA polymerase II-specific"/>
    <property type="evidence" value="ECO:0007669"/>
    <property type="project" value="TreeGrafter"/>
</dbReference>
<dbReference type="CDD" id="cd00299">
    <property type="entry name" value="GST_C_family"/>
    <property type="match status" value="1"/>
</dbReference>
<dbReference type="InterPro" id="IPR004045">
    <property type="entry name" value="Glutathione_S-Trfase_N"/>
</dbReference>
<dbReference type="SFLD" id="SFLDS00019">
    <property type="entry name" value="Glutathione_Transferase_(cytos"/>
    <property type="match status" value="1"/>
</dbReference>
<evidence type="ECO:0008006" key="11">
    <source>
        <dbReference type="Google" id="ProtNLM"/>
    </source>
</evidence>
<feature type="domain" description="GST N-terminal" evidence="7">
    <location>
        <begin position="3"/>
        <end position="90"/>
    </location>
</feature>
<dbReference type="Pfam" id="PF04082">
    <property type="entry name" value="Fungal_trans"/>
    <property type="match status" value="1"/>
</dbReference>
<evidence type="ECO:0000313" key="9">
    <source>
        <dbReference type="EMBL" id="KAF5572763.1"/>
    </source>
</evidence>
<dbReference type="InterPro" id="IPR004046">
    <property type="entry name" value="GST_C"/>
</dbReference>
<sequence length="780" mass="87288">MSTKFVLYGDYVSPYTITTAHALLEKGLTWEYRHINILKFVTRTPEHRKLHPFGKVPILDVLNDRDEKILRICESRAIARYIAAAYSDRGNPLVPDVSNVDALASFEEAASMEVCYFSTAAWKYCGNIIIKPVGEKALKDIWNELHDALKALDGMLSGRSYLGGAEFTLVDIWSMPWISQLIDLKENDVFFAELPHLREWWERIHNESLEAGAESATNDGITPRISATSGITTLKEAARQPVQTSRSLGASLQSPAPTEKSPTARRSSFVDTFSLARSCLEANGIVDEVEEDVQGSTSKPGLTLEQTLASTSDDCLESILDLGYDRARHFFITFAETIYPIYPCVDLQSAEVVLDAIFGRSESHTSDPASITPTKIDVLKALLGLTLLIEDDRTSPLARHLQRYIDWSVEKALMGRGPTIDDVTMAALMGLYCFHKSEHVKAWRLISLASRICFELGFHHAAEEVQKTADTPGPFSPRELFCCVYVLDRTFSFATDLPHTTKDEDIDEKCFDLGTSSPFLVVTMEYTRLNAEILGLTKASTKSVTESRQQKEYLDYKLQRLRDQFRDLTTTARSTSLPNNPWDPLRNEVLMNDLETFLEIRICHSRILLRKPLLHSYKGDRDKTAAAAVCIQCAKATIFLCSGVINKAVPLKCLRTSYEYFTVSSLAIILLVVSQDPETYGPESRDAFQETIRILQVSKCRNFACGNLSFTFEQLLKIGERLHMPKDSNTPVLQDFGDIDMGQLLEDPQCVGAGDLQTLGDSIFGLFGMNGNWPANSSYM</sequence>
<dbReference type="InterPro" id="IPR010987">
    <property type="entry name" value="Glutathione-S-Trfase_C-like"/>
</dbReference>
<evidence type="ECO:0000259" key="8">
    <source>
        <dbReference type="PROSITE" id="PS50405"/>
    </source>
</evidence>
<keyword evidence="2" id="KW-0805">Transcription regulation</keyword>
<dbReference type="InterPro" id="IPR036249">
    <property type="entry name" value="Thioredoxin-like_sf"/>
</dbReference>
<comment type="similarity">
    <text evidence="1">Belongs to the GST superfamily.</text>
</comment>
<dbReference type="SMART" id="SM00906">
    <property type="entry name" value="Fungal_trans"/>
    <property type="match status" value="1"/>
</dbReference>
<proteinExistence type="inferred from homology"/>
<dbReference type="Pfam" id="PF00043">
    <property type="entry name" value="GST_C"/>
    <property type="match status" value="1"/>
</dbReference>
<dbReference type="InterPro" id="IPR007219">
    <property type="entry name" value="XnlR_reg_dom"/>
</dbReference>
<dbReference type="AlphaFoldDB" id="A0A8H5KHG0"/>
<name>A0A8H5KHG0_9HYPO</name>
<dbReference type="GO" id="GO:0008270">
    <property type="term" value="F:zinc ion binding"/>
    <property type="evidence" value="ECO:0007669"/>
    <property type="project" value="InterPro"/>
</dbReference>
<dbReference type="PANTHER" id="PTHR47424">
    <property type="entry name" value="REGULATORY PROTEIN GAL4"/>
    <property type="match status" value="1"/>
</dbReference>
<evidence type="ECO:0000256" key="5">
    <source>
        <dbReference type="ARBA" id="ARBA00023242"/>
    </source>
</evidence>
<dbReference type="Proteomes" id="UP000544095">
    <property type="component" value="Unassembled WGS sequence"/>
</dbReference>
<dbReference type="CDD" id="cd12148">
    <property type="entry name" value="fungal_TF_MHR"/>
    <property type="match status" value="1"/>
</dbReference>
<dbReference type="SFLD" id="SFLDG00358">
    <property type="entry name" value="Main_(cytGST)"/>
    <property type="match status" value="1"/>
</dbReference>
<dbReference type="PROSITE" id="PS50404">
    <property type="entry name" value="GST_NTER"/>
    <property type="match status" value="1"/>
</dbReference>
<dbReference type="InterPro" id="IPR036282">
    <property type="entry name" value="Glutathione-S-Trfase_C_sf"/>
</dbReference>
<dbReference type="InterPro" id="IPR040079">
    <property type="entry name" value="Glutathione_S-Trfase"/>
</dbReference>
<dbReference type="GO" id="GO:0005634">
    <property type="term" value="C:nucleus"/>
    <property type="evidence" value="ECO:0007669"/>
    <property type="project" value="TreeGrafter"/>
</dbReference>
<keyword evidence="10" id="KW-1185">Reference proteome</keyword>
<dbReference type="Gene3D" id="3.40.30.10">
    <property type="entry name" value="Glutaredoxin"/>
    <property type="match status" value="1"/>
</dbReference>
<dbReference type="PROSITE" id="PS50405">
    <property type="entry name" value="GST_CTER"/>
    <property type="match status" value="1"/>
</dbReference>
<comment type="caution">
    <text evidence="9">The sequence shown here is derived from an EMBL/GenBank/DDBJ whole genome shotgun (WGS) entry which is preliminary data.</text>
</comment>
<evidence type="ECO:0000256" key="1">
    <source>
        <dbReference type="ARBA" id="ARBA00007409"/>
    </source>
</evidence>
<dbReference type="InterPro" id="IPR051127">
    <property type="entry name" value="Fungal_SecMet_Regulators"/>
</dbReference>
<keyword evidence="5" id="KW-0539">Nucleus</keyword>
<dbReference type="EMBL" id="JAAOAR010000875">
    <property type="protein sequence ID" value="KAF5572763.1"/>
    <property type="molecule type" value="Genomic_DNA"/>
</dbReference>
<organism evidence="9 10">
    <name type="scientific">Fusarium pseudoanthophilum</name>
    <dbReference type="NCBI Taxonomy" id="48495"/>
    <lineage>
        <taxon>Eukaryota</taxon>
        <taxon>Fungi</taxon>
        <taxon>Dikarya</taxon>
        <taxon>Ascomycota</taxon>
        <taxon>Pezizomycotina</taxon>
        <taxon>Sordariomycetes</taxon>
        <taxon>Hypocreomycetidae</taxon>
        <taxon>Hypocreales</taxon>
        <taxon>Nectriaceae</taxon>
        <taxon>Fusarium</taxon>
        <taxon>Fusarium fujikuroi species complex</taxon>
    </lineage>
</organism>
<gene>
    <name evidence="9" type="ORF">FPANT_12844</name>
</gene>
<evidence type="ECO:0000259" key="7">
    <source>
        <dbReference type="PROSITE" id="PS50404"/>
    </source>
</evidence>
<feature type="compositionally biased region" description="Polar residues" evidence="6">
    <location>
        <begin position="241"/>
        <end position="267"/>
    </location>
</feature>
<evidence type="ECO:0000256" key="6">
    <source>
        <dbReference type="SAM" id="MobiDB-lite"/>
    </source>
</evidence>
<dbReference type="SUPFAM" id="SSF52833">
    <property type="entry name" value="Thioredoxin-like"/>
    <property type="match status" value="1"/>
</dbReference>
<keyword evidence="3" id="KW-0238">DNA-binding</keyword>
<dbReference type="SUPFAM" id="SSF47616">
    <property type="entry name" value="GST C-terminal domain-like"/>
    <property type="match status" value="1"/>
</dbReference>
<evidence type="ECO:0000256" key="4">
    <source>
        <dbReference type="ARBA" id="ARBA00023163"/>
    </source>
</evidence>
<dbReference type="GO" id="GO:0000435">
    <property type="term" value="P:positive regulation of transcription from RNA polymerase II promoter by galactose"/>
    <property type="evidence" value="ECO:0007669"/>
    <property type="project" value="TreeGrafter"/>
</dbReference>
<accession>A0A8H5KHG0</accession>
<dbReference type="GO" id="GO:0000978">
    <property type="term" value="F:RNA polymerase II cis-regulatory region sequence-specific DNA binding"/>
    <property type="evidence" value="ECO:0007669"/>
    <property type="project" value="TreeGrafter"/>
</dbReference>
<protein>
    <recommendedName>
        <fullName evidence="11">Glutathione S-transferase</fullName>
    </recommendedName>
</protein>
<feature type="domain" description="GST C-terminal" evidence="8">
    <location>
        <begin position="99"/>
        <end position="224"/>
    </location>
</feature>
<evidence type="ECO:0000313" key="10">
    <source>
        <dbReference type="Proteomes" id="UP000544095"/>
    </source>
</evidence>
<dbReference type="GO" id="GO:0006351">
    <property type="term" value="P:DNA-templated transcription"/>
    <property type="evidence" value="ECO:0007669"/>
    <property type="project" value="InterPro"/>
</dbReference>
<feature type="region of interest" description="Disordered" evidence="6">
    <location>
        <begin position="236"/>
        <end position="267"/>
    </location>
</feature>
<dbReference type="Pfam" id="PF13417">
    <property type="entry name" value="GST_N_3"/>
    <property type="match status" value="1"/>
</dbReference>